<dbReference type="Pfam" id="PF13584">
    <property type="entry name" value="BatD"/>
    <property type="match status" value="1"/>
</dbReference>
<sequence>MKRVARVFVLLVLCIFAGAAPAQTRAWLDRDRIAMGETTTLNIETDASAAPDYAPLLRDFDLSGQASQQQLAWTNGSLSSRSLYAVALRPRRDGLLRIPALRVGGRVTAPLTLLVTAAPAVADNGGGDVFIQSEADSQDPYVQQSVAWVVRLYSAVPLIAGQLDQPEPAGASLQRIGDDVQYRRMLGSRTYMVTERRYLLIPERSGELVIPPARFDGRGTGSALDQFFGSGQTELHATARPRVLTVRPIPADAPQPWLPLRSLTLRYVTLPKRATVGSAVNVVVELEADGAAASELPDLQVRATDAAQVFPERAQSDESMVDGRPRVRLQRRFAIVPT</sequence>
<dbReference type="AlphaFoldDB" id="A0A5D8Z1F8"/>
<feature type="chain" id="PRO_5022904118" evidence="1">
    <location>
        <begin position="23"/>
        <end position="338"/>
    </location>
</feature>
<evidence type="ECO:0000256" key="1">
    <source>
        <dbReference type="SAM" id="SignalP"/>
    </source>
</evidence>
<keyword evidence="3" id="KW-1185">Reference proteome</keyword>
<proteinExistence type="predicted"/>
<organism evidence="2 3">
    <name type="scientific">Cognatilysobacter lacus</name>
    <dbReference type="NCBI Taxonomy" id="1643323"/>
    <lineage>
        <taxon>Bacteria</taxon>
        <taxon>Pseudomonadati</taxon>
        <taxon>Pseudomonadota</taxon>
        <taxon>Gammaproteobacteria</taxon>
        <taxon>Lysobacterales</taxon>
        <taxon>Lysobacteraceae</taxon>
        <taxon>Cognatilysobacter</taxon>
    </lineage>
</organism>
<accession>A0A5D8Z1F8</accession>
<gene>
    <name evidence="2" type="ORF">FW784_09655</name>
</gene>
<dbReference type="EMBL" id="VTRV01000102">
    <property type="protein sequence ID" value="TZF88559.1"/>
    <property type="molecule type" value="Genomic_DNA"/>
</dbReference>
<comment type="caution">
    <text evidence="2">The sequence shown here is derived from an EMBL/GenBank/DDBJ whole genome shotgun (WGS) entry which is preliminary data.</text>
</comment>
<dbReference type="Proteomes" id="UP000323164">
    <property type="component" value="Unassembled WGS sequence"/>
</dbReference>
<evidence type="ECO:0000313" key="2">
    <source>
        <dbReference type="EMBL" id="TZF88559.1"/>
    </source>
</evidence>
<protein>
    <submittedName>
        <fullName evidence="2">Protein BatD</fullName>
    </submittedName>
</protein>
<evidence type="ECO:0000313" key="3">
    <source>
        <dbReference type="Proteomes" id="UP000323164"/>
    </source>
</evidence>
<dbReference type="InterPro" id="IPR025738">
    <property type="entry name" value="BatD"/>
</dbReference>
<dbReference type="PANTHER" id="PTHR40940">
    <property type="entry name" value="PROTEIN BATD-RELATED"/>
    <property type="match status" value="1"/>
</dbReference>
<keyword evidence="1" id="KW-0732">Signal</keyword>
<reference evidence="2 3" key="1">
    <citation type="submission" date="2019-08" db="EMBL/GenBank/DDBJ databases">
        <title>Draft genome sequence of Lysobacter sp. UKS-15.</title>
        <authorList>
            <person name="Im W.-T."/>
        </authorList>
    </citation>
    <scope>NUCLEOTIDE SEQUENCE [LARGE SCALE GENOMIC DNA]</scope>
    <source>
        <strain evidence="2 3">UKS-15</strain>
    </source>
</reference>
<dbReference type="RefSeq" id="WP_149353139.1">
    <property type="nucleotide sequence ID" value="NZ_VTRV01000102.1"/>
</dbReference>
<feature type="non-terminal residue" evidence="2">
    <location>
        <position position="338"/>
    </location>
</feature>
<dbReference type="OrthoDB" id="5293418at2"/>
<feature type="signal peptide" evidence="1">
    <location>
        <begin position="1"/>
        <end position="22"/>
    </location>
</feature>
<name>A0A5D8Z1F8_9GAMM</name>
<dbReference type="PANTHER" id="PTHR40940:SF1">
    <property type="entry name" value="PROTEIN BATD"/>
    <property type="match status" value="1"/>
</dbReference>